<comment type="similarity">
    <text evidence="2">Belongs to the protein kinase superfamily. TKL Ser/Thr protein kinase family. TGFB receptor subfamily.</text>
</comment>
<dbReference type="GO" id="GO:0071363">
    <property type="term" value="P:cellular response to growth factor stimulus"/>
    <property type="evidence" value="ECO:0007669"/>
    <property type="project" value="TreeGrafter"/>
</dbReference>
<dbReference type="PROSITE" id="PS50011">
    <property type="entry name" value="PROTEIN_KINASE_DOM"/>
    <property type="match status" value="1"/>
</dbReference>
<dbReference type="GO" id="GO:0005524">
    <property type="term" value="F:ATP binding"/>
    <property type="evidence" value="ECO:0007669"/>
    <property type="project" value="UniProtKB-UniRule"/>
</dbReference>
<dbReference type="PANTHER" id="PTHR23255:SF71">
    <property type="entry name" value="RECEPTOR PROTEIN SERINE_THREONINE KINASE"/>
    <property type="match status" value="1"/>
</dbReference>
<evidence type="ECO:0000256" key="15">
    <source>
        <dbReference type="RuleBase" id="RU000304"/>
    </source>
</evidence>
<evidence type="ECO:0000256" key="3">
    <source>
        <dbReference type="ARBA" id="ARBA00012401"/>
    </source>
</evidence>
<dbReference type="Gene3D" id="3.30.200.20">
    <property type="entry name" value="Phosphorylase Kinase, domain 1"/>
    <property type="match status" value="1"/>
</dbReference>
<dbReference type="SUPFAM" id="SSF56112">
    <property type="entry name" value="Protein kinase-like (PK-like)"/>
    <property type="match status" value="1"/>
</dbReference>
<evidence type="ECO:0000256" key="9">
    <source>
        <dbReference type="ARBA" id="ARBA00022777"/>
    </source>
</evidence>
<keyword evidence="10 14" id="KW-0067">ATP-binding</keyword>
<dbReference type="EC" id="2.7.11.30" evidence="3"/>
<feature type="transmembrane region" description="Helical" evidence="16">
    <location>
        <begin position="97"/>
        <end position="120"/>
    </location>
</feature>
<evidence type="ECO:0000259" key="17">
    <source>
        <dbReference type="PROSITE" id="PS50011"/>
    </source>
</evidence>
<dbReference type="PROSITE" id="PS00107">
    <property type="entry name" value="PROTEIN_KINASE_ATP"/>
    <property type="match status" value="1"/>
</dbReference>
<dbReference type="InterPro" id="IPR000719">
    <property type="entry name" value="Prot_kinase_dom"/>
</dbReference>
<evidence type="ECO:0000256" key="1">
    <source>
        <dbReference type="ARBA" id="ARBA00004479"/>
    </source>
</evidence>
<evidence type="ECO:0000256" key="7">
    <source>
        <dbReference type="ARBA" id="ARBA00022729"/>
    </source>
</evidence>
<keyword evidence="4 15" id="KW-0723">Serine/threonine-protein kinase</keyword>
<gene>
    <name evidence="18" type="ORF">KQP761_LOCUS5534</name>
    <name evidence="19" type="ORF">MBJ925_LOCUS7236</name>
</gene>
<evidence type="ECO:0000256" key="13">
    <source>
        <dbReference type="ARBA" id="ARBA00023170"/>
    </source>
</evidence>
<evidence type="ECO:0000256" key="10">
    <source>
        <dbReference type="ARBA" id="ARBA00022840"/>
    </source>
</evidence>
<dbReference type="GO" id="GO:0004675">
    <property type="term" value="F:transmembrane receptor protein serine/threonine kinase activity"/>
    <property type="evidence" value="ECO:0007669"/>
    <property type="project" value="UniProtKB-EC"/>
</dbReference>
<reference evidence="18" key="1">
    <citation type="submission" date="2021-02" db="EMBL/GenBank/DDBJ databases">
        <authorList>
            <person name="Nowell W R."/>
        </authorList>
    </citation>
    <scope>NUCLEOTIDE SEQUENCE</scope>
</reference>
<keyword evidence="7" id="KW-0732">Signal</keyword>
<evidence type="ECO:0000256" key="11">
    <source>
        <dbReference type="ARBA" id="ARBA00022989"/>
    </source>
</evidence>
<evidence type="ECO:0000313" key="19">
    <source>
        <dbReference type="EMBL" id="CAF1979988.1"/>
    </source>
</evidence>
<dbReference type="EMBL" id="CAJNRE010002472">
    <property type="protein sequence ID" value="CAF1979988.1"/>
    <property type="molecule type" value="Genomic_DNA"/>
</dbReference>
<accession>A0A815EU49</accession>
<name>A0A815EU49_9BILA</name>
<dbReference type="Gene3D" id="1.10.510.10">
    <property type="entry name" value="Transferase(Phosphotransferase) domain 1"/>
    <property type="match status" value="1"/>
</dbReference>
<evidence type="ECO:0000256" key="12">
    <source>
        <dbReference type="ARBA" id="ARBA00023136"/>
    </source>
</evidence>
<evidence type="ECO:0000256" key="16">
    <source>
        <dbReference type="SAM" id="Phobius"/>
    </source>
</evidence>
<keyword evidence="6 16" id="KW-0812">Transmembrane</keyword>
<dbReference type="OrthoDB" id="69842at2759"/>
<keyword evidence="13" id="KW-0675">Receptor</keyword>
<dbReference type="SMART" id="SM00220">
    <property type="entry name" value="S_TKc"/>
    <property type="match status" value="1"/>
</dbReference>
<dbReference type="AlphaFoldDB" id="A0A815EU49"/>
<sequence length="495" mass="57471">MKCHCKYCLPRFFCQTVNENDFCYYRHSININVTNDFGCIERDAAHFVCNTTDANYRTECCSSFFCNSNYQELNGSIASSTSKIQSISADSNNTNTFSTIITIGTIFALIILVIVIYYSYKRKFQIFWSTSFKSTSFIDDKNSFESHNRKKKSSNSFPIDYHSDTISWKSNLSDHHNQIVTLETRRVNKEITFLGQLGQGRHARVRLGRIGQQYRAIKMYEPRFQNEFERERAIFETDFIQHPNILAFFGADFFAKSTETYHMLIFEWHPYGTLDDVLKENRNESLITIEQLLQYSISLSDGLAHLHSIKYGTNDMCKPKMAHCDIKSSNILVKLNGDCCLSDFSLAVRCDPQTQTILGGGIERIYHRVGTKLYMPPELLDKNTKFNFDRINAYQQGDMYSLALVLWEIGNCCCSMVHIRPYENQLPLNFNVENLIQLVCIEQKRPIYCLNTSDQVLLSFFNLLDYYWCQDSCARQSAANLQDQLRQLRPMNISF</sequence>
<dbReference type="PANTHER" id="PTHR23255">
    <property type="entry name" value="TRANSFORMING GROWTH FACTOR-BETA RECEPTOR TYPE I AND II"/>
    <property type="match status" value="1"/>
</dbReference>
<evidence type="ECO:0000256" key="4">
    <source>
        <dbReference type="ARBA" id="ARBA00022527"/>
    </source>
</evidence>
<keyword evidence="12 16" id="KW-0472">Membrane</keyword>
<evidence type="ECO:0000313" key="18">
    <source>
        <dbReference type="EMBL" id="CAF1316666.1"/>
    </source>
</evidence>
<evidence type="ECO:0000313" key="20">
    <source>
        <dbReference type="Proteomes" id="UP000663834"/>
    </source>
</evidence>
<evidence type="ECO:0000256" key="5">
    <source>
        <dbReference type="ARBA" id="ARBA00022679"/>
    </source>
</evidence>
<proteinExistence type="inferred from homology"/>
<protein>
    <recommendedName>
        <fullName evidence="3">receptor protein serine/threonine kinase</fullName>
        <ecNumber evidence="3">2.7.11.30</ecNumber>
    </recommendedName>
</protein>
<dbReference type="GO" id="GO:0005886">
    <property type="term" value="C:plasma membrane"/>
    <property type="evidence" value="ECO:0007669"/>
    <property type="project" value="TreeGrafter"/>
</dbReference>
<keyword evidence="8 14" id="KW-0547">Nucleotide-binding</keyword>
<dbReference type="InterPro" id="IPR017441">
    <property type="entry name" value="Protein_kinase_ATP_BS"/>
</dbReference>
<feature type="binding site" evidence="14">
    <location>
        <position position="218"/>
    </location>
    <ligand>
        <name>ATP</name>
        <dbReference type="ChEBI" id="CHEBI:30616"/>
    </ligand>
</feature>
<dbReference type="PROSITE" id="PS00108">
    <property type="entry name" value="PROTEIN_KINASE_ST"/>
    <property type="match status" value="1"/>
</dbReference>
<keyword evidence="9" id="KW-0418">Kinase</keyword>
<keyword evidence="5" id="KW-0808">Transferase</keyword>
<dbReference type="Pfam" id="PF00069">
    <property type="entry name" value="Pkinase"/>
    <property type="match status" value="1"/>
</dbReference>
<evidence type="ECO:0000256" key="14">
    <source>
        <dbReference type="PROSITE-ProRule" id="PRU10141"/>
    </source>
</evidence>
<dbReference type="Proteomes" id="UP000663834">
    <property type="component" value="Unassembled WGS sequence"/>
</dbReference>
<evidence type="ECO:0000256" key="6">
    <source>
        <dbReference type="ARBA" id="ARBA00022692"/>
    </source>
</evidence>
<dbReference type="InterPro" id="IPR008271">
    <property type="entry name" value="Ser/Thr_kinase_AS"/>
</dbReference>
<evidence type="ECO:0000256" key="8">
    <source>
        <dbReference type="ARBA" id="ARBA00022741"/>
    </source>
</evidence>
<feature type="domain" description="Protein kinase" evidence="17">
    <location>
        <begin position="191"/>
        <end position="492"/>
    </location>
</feature>
<comment type="subcellular location">
    <subcellularLocation>
        <location evidence="1">Membrane</location>
        <topology evidence="1">Single-pass type I membrane protein</topology>
    </subcellularLocation>
</comment>
<dbReference type="GO" id="GO:0043235">
    <property type="term" value="C:receptor complex"/>
    <property type="evidence" value="ECO:0007669"/>
    <property type="project" value="TreeGrafter"/>
</dbReference>
<keyword evidence="11 16" id="KW-1133">Transmembrane helix</keyword>
<dbReference type="Proteomes" id="UP000663824">
    <property type="component" value="Unassembled WGS sequence"/>
</dbReference>
<comment type="caution">
    <text evidence="18">The sequence shown here is derived from an EMBL/GenBank/DDBJ whole genome shotgun (WGS) entry which is preliminary data.</text>
</comment>
<dbReference type="EMBL" id="CAJNOW010001432">
    <property type="protein sequence ID" value="CAF1316666.1"/>
    <property type="molecule type" value="Genomic_DNA"/>
</dbReference>
<dbReference type="InterPro" id="IPR000333">
    <property type="entry name" value="TGFB_receptor"/>
</dbReference>
<organism evidence="18 20">
    <name type="scientific">Rotaria magnacalcarata</name>
    <dbReference type="NCBI Taxonomy" id="392030"/>
    <lineage>
        <taxon>Eukaryota</taxon>
        <taxon>Metazoa</taxon>
        <taxon>Spiralia</taxon>
        <taxon>Gnathifera</taxon>
        <taxon>Rotifera</taxon>
        <taxon>Eurotatoria</taxon>
        <taxon>Bdelloidea</taxon>
        <taxon>Philodinida</taxon>
        <taxon>Philodinidae</taxon>
        <taxon>Rotaria</taxon>
    </lineage>
</organism>
<dbReference type="InterPro" id="IPR011009">
    <property type="entry name" value="Kinase-like_dom_sf"/>
</dbReference>
<evidence type="ECO:0000256" key="2">
    <source>
        <dbReference type="ARBA" id="ARBA00009605"/>
    </source>
</evidence>